<evidence type="ECO:0000256" key="2">
    <source>
        <dbReference type="ARBA" id="ARBA00022737"/>
    </source>
</evidence>
<dbReference type="InterPro" id="IPR000157">
    <property type="entry name" value="TIR_dom"/>
</dbReference>
<evidence type="ECO:0000256" key="3">
    <source>
        <dbReference type="ARBA" id="ARBA00022821"/>
    </source>
</evidence>
<comment type="caution">
    <text evidence="7">The sequence shown here is derived from an EMBL/GenBank/DDBJ whole genome shotgun (WGS) entry which is preliminary data.</text>
</comment>
<dbReference type="GO" id="GO:0007165">
    <property type="term" value="P:signal transduction"/>
    <property type="evidence" value="ECO:0007669"/>
    <property type="project" value="InterPro"/>
</dbReference>
<feature type="region of interest" description="Disordered" evidence="5">
    <location>
        <begin position="1409"/>
        <end position="1429"/>
    </location>
</feature>
<accession>A0A8S0QTA6</accession>
<dbReference type="InterPro" id="IPR044974">
    <property type="entry name" value="Disease_R_plants"/>
</dbReference>
<dbReference type="GO" id="GO:0006952">
    <property type="term" value="P:defense response"/>
    <property type="evidence" value="ECO:0007669"/>
    <property type="project" value="UniProtKB-KW"/>
</dbReference>
<dbReference type="SUPFAM" id="SSF52200">
    <property type="entry name" value="Toll/Interleukin receptor TIR domain"/>
    <property type="match status" value="1"/>
</dbReference>
<dbReference type="Pfam" id="PF23282">
    <property type="entry name" value="WHD_ROQ1"/>
    <property type="match status" value="1"/>
</dbReference>
<dbReference type="InterPro" id="IPR058192">
    <property type="entry name" value="WHD_ROQ1-like"/>
</dbReference>
<dbReference type="InterPro" id="IPR042197">
    <property type="entry name" value="Apaf_helical"/>
</dbReference>
<keyword evidence="2" id="KW-0677">Repeat</keyword>
<dbReference type="GO" id="GO:0043531">
    <property type="term" value="F:ADP binding"/>
    <property type="evidence" value="ECO:0007669"/>
    <property type="project" value="InterPro"/>
</dbReference>
<dbReference type="Gene3D" id="1.10.8.430">
    <property type="entry name" value="Helical domain of apoptotic protease-activating factors"/>
    <property type="match status" value="1"/>
</dbReference>
<dbReference type="SMART" id="SM00255">
    <property type="entry name" value="TIR"/>
    <property type="match status" value="1"/>
</dbReference>
<dbReference type="Pfam" id="PF00931">
    <property type="entry name" value="NB-ARC"/>
    <property type="match status" value="1"/>
</dbReference>
<dbReference type="Gene3D" id="3.40.50.10140">
    <property type="entry name" value="Toll/interleukin-1 receptor homology (TIR) domain"/>
    <property type="match status" value="1"/>
</dbReference>
<dbReference type="PRINTS" id="PR00364">
    <property type="entry name" value="DISEASERSIST"/>
</dbReference>
<protein>
    <submittedName>
        <fullName evidence="7">TMV resistance N-like</fullName>
    </submittedName>
</protein>
<sequence length="1429" mass="162150">MHIYMHHITSYHRKNLSLTMRMREVADCTEEKVEGSDDVYESTPAAAFQLKWDVFLSFRGKDTRDDFTDLLYETLNSDQNQIRVFRDNEGMDRGDEIEPSLLEAIEDSAAAVAVISPNYASSRWCLEELASLCESRKLVLPVFFKVDPSDVRRQRGPFEEGIKSLEEKCGVEKVKRWRNAMERVGGISGWVYKDNRDQAPLIESIVKRIMDKLKNSPVVVAPYTVGLDFPIEEVMELLDVTQNVPQVLGFLGTGGIGKTTLAKAVYNKLARHFVHRSFISNVRENFDKPDGLLLLQNKLVKDLSTSSASPFDNNNAFMAKIKRIFREDRVLLVLDDVDNVNQLNNLAIHRDWLSEGSRIIISTRNRDALPADLVNKIYEVRQLGSSDSLKLFSYYALGREKPNDIFLKLSKQIVSVTGGLPLALQVFGSFLSDKRNVEEWREALEKLKKIRPYHLQDILRISYDALDDEEKCIFLDISCLLLNLEMKRESVIDALKGCGFRAEIAFSTLSKRSLIKVIEEDELWMHDQIRDMGRQIVLEEGHSDIGKRSRIWDRGDVLEVLKGQKGTRCIQGIIVDLAVEKRTRIISARTLALNNLRISPNITAVLTYMKEKYKEYFQHGAEEGEVIVDTKWFESMVNLRMLHFSNVRLEGDFKHIPGAVKWLQWKKCSLRSLPSVFLDGEMAVLDLSQSKIESISGWKWFWDRRKVKNKLIVLNLYNCCNLTAIPDLSEYKSLEKLILEHCKNLKTIHKSVGGLDTLRHLNLRECPSLVEFPSDVSGLKRLEVLILSGCSQLKNLPRNIGCMKSLQELLADSTAIDELPETIFRLTCLEKLSLDHCKSLKRLPRSIEKLSSSRELSLLGSALEELPDSIGFLGNLEILNLMHCQSLIAIPDSIGNLKSLAKLLLNGSSIEVIPESIGSLYYLKDLSVGDCKRLHTLPVTIEGLSSMIAFQLDRTLITCLPHEIGFLKSLKKLEIRDCKNLSKLPESVGNMSALHTLILNKAVIIELPESIGLLENLIVLRLNQCKKLCRLPASFGNLKNLCRLFMEETAITELPETFGMLYNLRTLKMAKKPYGQAPQISLISEPATSAERKIIPSSFSNLSLLVEFNARAWKISGKIPDDFEKLLSLEILNLSHNDFHSLPSNMRPLRVLKKLDLSHCKLLKVLPPLPGSLQDLNAANCTSLESISDLSNLQYLIEMEFTNCEKLMDFPGVENLMSLRRLYMGGCSNRASALIQKLDKVALRNLYNLCIPGSEIPDWFTRDEIRFSRKKNEAIRSVIIAVVVSKNSQITQGSTFDELPVIAEIEGKILRVTRAVYSHALNLRGIPNTDDDQLYLCRYPDDHPLVSILENDDRIQVVRRNPPFDPRVMLKKCGIHLVYENDDDYDGNEESLDENLQTVSHRIKKIFYSPEGHNSSSNSTQADEGQEGN</sequence>
<dbReference type="PROSITE" id="PS50104">
    <property type="entry name" value="TIR"/>
    <property type="match status" value="1"/>
</dbReference>
<dbReference type="InterPro" id="IPR032675">
    <property type="entry name" value="LRR_dom_sf"/>
</dbReference>
<evidence type="ECO:0000313" key="7">
    <source>
        <dbReference type="EMBL" id="CAA2968840.1"/>
    </source>
</evidence>
<feature type="compositionally biased region" description="Polar residues" evidence="5">
    <location>
        <begin position="1412"/>
        <end position="1423"/>
    </location>
</feature>
<dbReference type="SMART" id="SM00369">
    <property type="entry name" value="LRR_TYP"/>
    <property type="match status" value="7"/>
</dbReference>
<dbReference type="PROSITE" id="PS51450">
    <property type="entry name" value="LRR"/>
    <property type="match status" value="1"/>
</dbReference>
<keyword evidence="1" id="KW-0433">Leucine-rich repeat</keyword>
<dbReference type="Pfam" id="PF00560">
    <property type="entry name" value="LRR_1"/>
    <property type="match status" value="1"/>
</dbReference>
<organism evidence="7 8">
    <name type="scientific">Olea europaea subsp. europaea</name>
    <dbReference type="NCBI Taxonomy" id="158383"/>
    <lineage>
        <taxon>Eukaryota</taxon>
        <taxon>Viridiplantae</taxon>
        <taxon>Streptophyta</taxon>
        <taxon>Embryophyta</taxon>
        <taxon>Tracheophyta</taxon>
        <taxon>Spermatophyta</taxon>
        <taxon>Magnoliopsida</taxon>
        <taxon>eudicotyledons</taxon>
        <taxon>Gunneridae</taxon>
        <taxon>Pentapetalae</taxon>
        <taxon>asterids</taxon>
        <taxon>lamiids</taxon>
        <taxon>Lamiales</taxon>
        <taxon>Oleaceae</taxon>
        <taxon>Oleeae</taxon>
        <taxon>Olea</taxon>
    </lineage>
</organism>
<dbReference type="Pfam" id="PF01582">
    <property type="entry name" value="TIR"/>
    <property type="match status" value="1"/>
</dbReference>
<feature type="domain" description="TIR" evidence="6">
    <location>
        <begin position="50"/>
        <end position="213"/>
    </location>
</feature>
<evidence type="ECO:0000256" key="5">
    <source>
        <dbReference type="SAM" id="MobiDB-lite"/>
    </source>
</evidence>
<dbReference type="Proteomes" id="UP000594638">
    <property type="component" value="Unassembled WGS sequence"/>
</dbReference>
<dbReference type="InterPro" id="IPR055414">
    <property type="entry name" value="LRR_R13L4/SHOC2-like"/>
</dbReference>
<keyword evidence="4" id="KW-0520">NAD</keyword>
<dbReference type="Gene3D" id="3.40.50.300">
    <property type="entry name" value="P-loop containing nucleotide triphosphate hydrolases"/>
    <property type="match status" value="1"/>
</dbReference>
<gene>
    <name evidence="7" type="ORF">OLEA9_A085201</name>
</gene>
<proteinExistence type="predicted"/>
<evidence type="ECO:0000313" key="8">
    <source>
        <dbReference type="Proteomes" id="UP000594638"/>
    </source>
</evidence>
<evidence type="ECO:0000259" key="6">
    <source>
        <dbReference type="PROSITE" id="PS50104"/>
    </source>
</evidence>
<keyword evidence="8" id="KW-1185">Reference proteome</keyword>
<dbReference type="EMBL" id="CACTIH010001924">
    <property type="protein sequence ID" value="CAA2968840.1"/>
    <property type="molecule type" value="Genomic_DNA"/>
</dbReference>
<dbReference type="GO" id="GO:0051707">
    <property type="term" value="P:response to other organism"/>
    <property type="evidence" value="ECO:0007669"/>
    <property type="project" value="UniProtKB-ARBA"/>
</dbReference>
<keyword evidence="3" id="KW-0611">Plant defense</keyword>
<dbReference type="Gene3D" id="3.80.10.10">
    <property type="entry name" value="Ribonuclease Inhibitor"/>
    <property type="match status" value="3"/>
</dbReference>
<dbReference type="FunFam" id="3.40.50.10140:FF:000007">
    <property type="entry name" value="Disease resistance protein (TIR-NBS-LRR class)"/>
    <property type="match status" value="1"/>
</dbReference>
<dbReference type="OrthoDB" id="909495at2759"/>
<dbReference type="Gramene" id="OE9A085201T1">
    <property type="protein sequence ID" value="OE9A085201C1"/>
    <property type="gene ID" value="OE9A085201"/>
</dbReference>
<reference evidence="7 8" key="1">
    <citation type="submission" date="2019-12" db="EMBL/GenBank/DDBJ databases">
        <authorList>
            <person name="Alioto T."/>
            <person name="Alioto T."/>
            <person name="Gomez Garrido J."/>
        </authorList>
    </citation>
    <scope>NUCLEOTIDE SEQUENCE [LARGE SCALE GENOMIC DNA]</scope>
</reference>
<dbReference type="InterPro" id="IPR035897">
    <property type="entry name" value="Toll_tir_struct_dom_sf"/>
</dbReference>
<dbReference type="PANTHER" id="PTHR11017:SF385">
    <property type="entry name" value="DISEASE RESISTANCE PROTEIN (TIR-NBS-LRR CLASS)-RELATED"/>
    <property type="match status" value="1"/>
</dbReference>
<evidence type="ECO:0000256" key="1">
    <source>
        <dbReference type="ARBA" id="ARBA00022614"/>
    </source>
</evidence>
<dbReference type="InterPro" id="IPR002182">
    <property type="entry name" value="NB-ARC"/>
</dbReference>
<dbReference type="PANTHER" id="PTHR11017">
    <property type="entry name" value="LEUCINE-RICH REPEAT-CONTAINING PROTEIN"/>
    <property type="match status" value="1"/>
</dbReference>
<dbReference type="SUPFAM" id="SSF52058">
    <property type="entry name" value="L domain-like"/>
    <property type="match status" value="2"/>
</dbReference>
<dbReference type="InterPro" id="IPR003591">
    <property type="entry name" value="Leu-rich_rpt_typical-subtyp"/>
</dbReference>
<dbReference type="InterPro" id="IPR001611">
    <property type="entry name" value="Leu-rich_rpt"/>
</dbReference>
<evidence type="ECO:0000256" key="4">
    <source>
        <dbReference type="ARBA" id="ARBA00023027"/>
    </source>
</evidence>
<dbReference type="Pfam" id="PF23598">
    <property type="entry name" value="LRR_14"/>
    <property type="match status" value="2"/>
</dbReference>
<dbReference type="SUPFAM" id="SSF52540">
    <property type="entry name" value="P-loop containing nucleoside triphosphate hydrolases"/>
    <property type="match status" value="1"/>
</dbReference>
<name>A0A8S0QTA6_OLEEU</name>
<dbReference type="InterPro" id="IPR027417">
    <property type="entry name" value="P-loop_NTPase"/>
</dbReference>